<dbReference type="EMBL" id="JAACJL010000059">
    <property type="protein sequence ID" value="KAF4609952.1"/>
    <property type="molecule type" value="Genomic_DNA"/>
</dbReference>
<feature type="transmembrane region" description="Helical" evidence="2">
    <location>
        <begin position="20"/>
        <end position="40"/>
    </location>
</feature>
<accession>A0A8H4QGH5</accession>
<organism evidence="3 4">
    <name type="scientific">Agrocybe pediades</name>
    <dbReference type="NCBI Taxonomy" id="84607"/>
    <lineage>
        <taxon>Eukaryota</taxon>
        <taxon>Fungi</taxon>
        <taxon>Dikarya</taxon>
        <taxon>Basidiomycota</taxon>
        <taxon>Agaricomycotina</taxon>
        <taxon>Agaricomycetes</taxon>
        <taxon>Agaricomycetidae</taxon>
        <taxon>Agaricales</taxon>
        <taxon>Agaricineae</taxon>
        <taxon>Strophariaceae</taxon>
        <taxon>Agrocybe</taxon>
    </lineage>
</organism>
<dbReference type="Proteomes" id="UP000521872">
    <property type="component" value="Unassembled WGS sequence"/>
</dbReference>
<feature type="region of interest" description="Disordered" evidence="1">
    <location>
        <begin position="325"/>
        <end position="350"/>
    </location>
</feature>
<feature type="transmembrane region" description="Helical" evidence="2">
    <location>
        <begin position="202"/>
        <end position="223"/>
    </location>
</feature>
<gene>
    <name evidence="3" type="ORF">D9613_010546</name>
</gene>
<evidence type="ECO:0008006" key="5">
    <source>
        <dbReference type="Google" id="ProtNLM"/>
    </source>
</evidence>
<feature type="compositionally biased region" description="Polar residues" evidence="1">
    <location>
        <begin position="331"/>
        <end position="350"/>
    </location>
</feature>
<sequence>MAKNWMDPAVITNCSKVFGAFAMVLVGVACWDVLSTLWFEWQIITGKRKWRWPMLIYIMARIAMLMHIFAIAINRNALSQVPCTELTFMSKFCDAFGTCASSLILALRTRAVWHRDIKVTVVLAAFFAGQIALWAQTFRYSKAAWNYQRRLCDVLDTAPRALMVSVWAYTMVFDFIILTLCSIRLMSHRNSNLSHILLRDGICYFCFAFAANLIQTIMAGLHLNPVMNIITLPFACVVSVIAATTVFRNVFTAYDAFSREGNTPSSKIGSGARDTGFRTGPHILFNSNVTSTNAARTNDFPLGTYRSANDVGTISVHKVVDVSSDDKSASPMRSQDEYSTLTNEKGATIV</sequence>
<protein>
    <recommendedName>
        <fullName evidence="5">Transmembrane protein</fullName>
    </recommendedName>
</protein>
<evidence type="ECO:0000313" key="4">
    <source>
        <dbReference type="Proteomes" id="UP000521872"/>
    </source>
</evidence>
<feature type="transmembrane region" description="Helical" evidence="2">
    <location>
        <begin position="229"/>
        <end position="251"/>
    </location>
</feature>
<keyword evidence="4" id="KW-1185">Reference proteome</keyword>
<proteinExistence type="predicted"/>
<feature type="transmembrane region" description="Helical" evidence="2">
    <location>
        <begin position="52"/>
        <end position="73"/>
    </location>
</feature>
<keyword evidence="2" id="KW-0472">Membrane</keyword>
<reference evidence="3 4" key="1">
    <citation type="submission" date="2019-12" db="EMBL/GenBank/DDBJ databases">
        <authorList>
            <person name="Floudas D."/>
            <person name="Bentzer J."/>
            <person name="Ahren D."/>
            <person name="Johansson T."/>
            <person name="Persson P."/>
            <person name="Tunlid A."/>
        </authorList>
    </citation>
    <scope>NUCLEOTIDE SEQUENCE [LARGE SCALE GENOMIC DNA]</scope>
    <source>
        <strain evidence="3 4">CBS 102.39</strain>
    </source>
</reference>
<feature type="transmembrane region" description="Helical" evidence="2">
    <location>
        <begin position="161"/>
        <end position="181"/>
    </location>
</feature>
<comment type="caution">
    <text evidence="3">The sequence shown here is derived from an EMBL/GenBank/DDBJ whole genome shotgun (WGS) entry which is preliminary data.</text>
</comment>
<evidence type="ECO:0000313" key="3">
    <source>
        <dbReference type="EMBL" id="KAF4609952.1"/>
    </source>
</evidence>
<dbReference type="PROSITE" id="PS51257">
    <property type="entry name" value="PROKAR_LIPOPROTEIN"/>
    <property type="match status" value="1"/>
</dbReference>
<evidence type="ECO:0000256" key="1">
    <source>
        <dbReference type="SAM" id="MobiDB-lite"/>
    </source>
</evidence>
<keyword evidence="2" id="KW-1133">Transmembrane helix</keyword>
<keyword evidence="2" id="KW-0812">Transmembrane</keyword>
<feature type="transmembrane region" description="Helical" evidence="2">
    <location>
        <begin position="119"/>
        <end position="141"/>
    </location>
</feature>
<name>A0A8H4QGH5_9AGAR</name>
<dbReference type="AlphaFoldDB" id="A0A8H4QGH5"/>
<evidence type="ECO:0000256" key="2">
    <source>
        <dbReference type="SAM" id="Phobius"/>
    </source>
</evidence>